<feature type="domain" description="Major facilitator superfamily (MFS) profile" evidence="5">
    <location>
        <begin position="16"/>
        <end position="407"/>
    </location>
</feature>
<reference evidence="6 7" key="1">
    <citation type="submission" date="2020-07" db="EMBL/GenBank/DDBJ databases">
        <title>Genomic diversity of species in the Neisseriaceae family.</title>
        <authorList>
            <person name="Vincent A.T."/>
            <person name="Bernet E."/>
            <person name="Veyrier F.J."/>
        </authorList>
    </citation>
    <scope>NUCLEOTIDE SEQUENCE [LARGE SCALE GENOMIC DNA]</scope>
    <source>
        <strain evidence="6 7">DSM 22244</strain>
    </source>
</reference>
<dbReference type="KEGG" id="nsg:H3L94_07890"/>
<name>A0A7D7SNY2_9NEIS</name>
<keyword evidence="2 4" id="KW-1133">Transmembrane helix</keyword>
<sequence length="415" mass="44154">MKDTVRQAQMEGRIWLLVAAAASVLMITMGIRMSLGLFVQPIVSDTALSISAVSFAMAVTQLMWGVSQPVTGALADRYGAWQVMLWGTLLLALGCALVPWLPGTWGLTLTVGVMVALGAGAGSFSILMSQVANKVPPHWRGTASGMVNAGGSFGQFLFAPLVQGLILLPAAGWRGAMYVLAGISLLAIPVSRFLTRGDASPERLPAGAAADGQTLRQALAQAFRDRSYILLHLGFFTCGFHIAFLVTHLPTEVALCGLPPAVASWSLAIIGMANVVGSVLAGWCVGRWRSKYILFWMYASRAALVAAYLMMPRTDTVFYLFAAGLGLTWLATVPPTAAIVGKLFGLRYLATLFGLTLLSHQIGGFFGAYLGGWAITRFGDYGWMWYADMALAAAAALLNLPIREQKVARQQTAGG</sequence>
<feature type="transmembrane region" description="Helical" evidence="4">
    <location>
        <begin position="229"/>
        <end position="250"/>
    </location>
</feature>
<evidence type="ECO:0000256" key="1">
    <source>
        <dbReference type="ARBA" id="ARBA00022692"/>
    </source>
</evidence>
<evidence type="ECO:0000256" key="4">
    <source>
        <dbReference type="SAM" id="Phobius"/>
    </source>
</evidence>
<organism evidence="6 7">
    <name type="scientific">Neisseria shayeganii</name>
    <dbReference type="NCBI Taxonomy" id="607712"/>
    <lineage>
        <taxon>Bacteria</taxon>
        <taxon>Pseudomonadati</taxon>
        <taxon>Pseudomonadota</taxon>
        <taxon>Betaproteobacteria</taxon>
        <taxon>Neisseriales</taxon>
        <taxon>Neisseriaceae</taxon>
        <taxon>Neisseria</taxon>
    </lineage>
</organism>
<keyword evidence="1 4" id="KW-0812">Transmembrane</keyword>
<keyword evidence="3 4" id="KW-0472">Membrane</keyword>
<dbReference type="GO" id="GO:0022857">
    <property type="term" value="F:transmembrane transporter activity"/>
    <property type="evidence" value="ECO:0007669"/>
    <property type="project" value="InterPro"/>
</dbReference>
<feature type="transmembrane region" description="Helical" evidence="4">
    <location>
        <begin position="12"/>
        <end position="35"/>
    </location>
</feature>
<evidence type="ECO:0000313" key="6">
    <source>
        <dbReference type="EMBL" id="QMT39790.1"/>
    </source>
</evidence>
<dbReference type="InterPro" id="IPR020846">
    <property type="entry name" value="MFS_dom"/>
</dbReference>
<feature type="transmembrane region" description="Helical" evidence="4">
    <location>
        <begin position="262"/>
        <end position="285"/>
    </location>
</feature>
<dbReference type="AlphaFoldDB" id="A0A7D7SNY2"/>
<dbReference type="Proteomes" id="UP000514752">
    <property type="component" value="Chromosome"/>
</dbReference>
<proteinExistence type="predicted"/>
<dbReference type="Pfam" id="PF07690">
    <property type="entry name" value="MFS_1"/>
    <property type="match status" value="1"/>
</dbReference>
<feature type="transmembrane region" description="Helical" evidence="4">
    <location>
        <begin position="47"/>
        <end position="66"/>
    </location>
</feature>
<dbReference type="PANTHER" id="PTHR11360">
    <property type="entry name" value="MONOCARBOXYLATE TRANSPORTER"/>
    <property type="match status" value="1"/>
</dbReference>
<dbReference type="PANTHER" id="PTHR11360:SF284">
    <property type="entry name" value="EG:103B4.3 PROTEIN-RELATED"/>
    <property type="match status" value="1"/>
</dbReference>
<evidence type="ECO:0000256" key="2">
    <source>
        <dbReference type="ARBA" id="ARBA00022989"/>
    </source>
</evidence>
<dbReference type="Gene3D" id="1.20.1250.20">
    <property type="entry name" value="MFS general substrate transporter like domains"/>
    <property type="match status" value="2"/>
</dbReference>
<dbReference type="InterPro" id="IPR050327">
    <property type="entry name" value="Proton-linked_MCT"/>
</dbReference>
<gene>
    <name evidence="6" type="ORF">H3L94_07890</name>
</gene>
<dbReference type="SUPFAM" id="SSF103473">
    <property type="entry name" value="MFS general substrate transporter"/>
    <property type="match status" value="1"/>
</dbReference>
<dbReference type="EMBL" id="CP059567">
    <property type="protein sequence ID" value="QMT39790.1"/>
    <property type="molecule type" value="Genomic_DNA"/>
</dbReference>
<feature type="transmembrane region" description="Helical" evidence="4">
    <location>
        <begin position="176"/>
        <end position="194"/>
    </location>
</feature>
<evidence type="ECO:0000259" key="5">
    <source>
        <dbReference type="PROSITE" id="PS50850"/>
    </source>
</evidence>
<feature type="transmembrane region" description="Helical" evidence="4">
    <location>
        <begin position="78"/>
        <end position="101"/>
    </location>
</feature>
<feature type="transmembrane region" description="Helical" evidence="4">
    <location>
        <begin position="292"/>
        <end position="311"/>
    </location>
</feature>
<protein>
    <submittedName>
        <fullName evidence="6">MFS transporter</fullName>
    </submittedName>
</protein>
<evidence type="ECO:0000256" key="3">
    <source>
        <dbReference type="ARBA" id="ARBA00023136"/>
    </source>
</evidence>
<feature type="transmembrane region" description="Helical" evidence="4">
    <location>
        <begin position="317"/>
        <end position="341"/>
    </location>
</feature>
<evidence type="ECO:0000313" key="7">
    <source>
        <dbReference type="Proteomes" id="UP000514752"/>
    </source>
</evidence>
<feature type="transmembrane region" description="Helical" evidence="4">
    <location>
        <begin position="348"/>
        <end position="371"/>
    </location>
</feature>
<dbReference type="InterPro" id="IPR011701">
    <property type="entry name" value="MFS"/>
</dbReference>
<dbReference type="PROSITE" id="PS50850">
    <property type="entry name" value="MFS"/>
    <property type="match status" value="1"/>
</dbReference>
<dbReference type="CDD" id="cd17355">
    <property type="entry name" value="MFS_YcxA_like"/>
    <property type="match status" value="1"/>
</dbReference>
<dbReference type="InterPro" id="IPR036259">
    <property type="entry name" value="MFS_trans_sf"/>
</dbReference>
<feature type="transmembrane region" description="Helical" evidence="4">
    <location>
        <begin position="149"/>
        <end position="170"/>
    </location>
</feature>
<feature type="transmembrane region" description="Helical" evidence="4">
    <location>
        <begin position="383"/>
        <end position="402"/>
    </location>
</feature>
<feature type="transmembrane region" description="Helical" evidence="4">
    <location>
        <begin position="107"/>
        <end position="128"/>
    </location>
</feature>
<accession>A0A7D7SNY2</accession>
<dbReference type="RefSeq" id="WP_182121571.1">
    <property type="nucleotide sequence ID" value="NZ_CP059567.1"/>
</dbReference>